<dbReference type="EMBL" id="MAAO01000004">
    <property type="protein sequence ID" value="OUR98535.1"/>
    <property type="molecule type" value="Genomic_DNA"/>
</dbReference>
<sequence length="100" mass="11562">MKSIVLAALLLTSSAFAQYESTSIDFDMPIDIDGTYNSQPGAKKLTASERMKILRKKLEKRNELMVKRKIETLRYQQEVEMMKKIQSAFNKTMNNLNNIQ</sequence>
<gene>
    <name evidence="2" type="ORF">A9Q84_03740</name>
</gene>
<comment type="caution">
    <text evidence="2">The sequence shown here is derived from an EMBL/GenBank/DDBJ whole genome shotgun (WGS) entry which is preliminary data.</text>
</comment>
<evidence type="ECO:0008006" key="4">
    <source>
        <dbReference type="Google" id="ProtNLM"/>
    </source>
</evidence>
<organism evidence="2 3">
    <name type="scientific">Halobacteriovorax marinus</name>
    <dbReference type="NCBI Taxonomy" id="97084"/>
    <lineage>
        <taxon>Bacteria</taxon>
        <taxon>Pseudomonadati</taxon>
        <taxon>Bdellovibrionota</taxon>
        <taxon>Bacteriovoracia</taxon>
        <taxon>Bacteriovoracales</taxon>
        <taxon>Halobacteriovoraceae</taxon>
        <taxon>Halobacteriovorax</taxon>
    </lineage>
</organism>
<evidence type="ECO:0000313" key="2">
    <source>
        <dbReference type="EMBL" id="OUR98535.1"/>
    </source>
</evidence>
<evidence type="ECO:0000313" key="3">
    <source>
        <dbReference type="Proteomes" id="UP000196531"/>
    </source>
</evidence>
<accession>A0A1Y5FGU6</accession>
<protein>
    <recommendedName>
        <fullName evidence="4">Secreted protein</fullName>
    </recommendedName>
</protein>
<name>A0A1Y5FGU6_9BACT</name>
<dbReference type="Proteomes" id="UP000196531">
    <property type="component" value="Unassembled WGS sequence"/>
</dbReference>
<keyword evidence="1" id="KW-0732">Signal</keyword>
<dbReference type="AlphaFoldDB" id="A0A1Y5FGU6"/>
<feature type="chain" id="PRO_5013074005" description="Secreted protein" evidence="1">
    <location>
        <begin position="18"/>
        <end position="100"/>
    </location>
</feature>
<reference evidence="3" key="1">
    <citation type="journal article" date="2017" name="Proc. Natl. Acad. Sci. U.S.A.">
        <title>Simulation of Deepwater Horizon oil plume reveals substrate specialization within a complex community of hydrocarbon-degraders.</title>
        <authorList>
            <person name="Hu P."/>
            <person name="Dubinsky E.A."/>
            <person name="Probst A.J."/>
            <person name="Wang J."/>
            <person name="Sieber C.M.K."/>
            <person name="Tom L.M."/>
            <person name="Gardinali P."/>
            <person name="Banfield J.F."/>
            <person name="Atlas R.M."/>
            <person name="Andersen G.L."/>
        </authorList>
    </citation>
    <scope>NUCLEOTIDE SEQUENCE [LARGE SCALE GENOMIC DNA]</scope>
</reference>
<evidence type="ECO:0000256" key="1">
    <source>
        <dbReference type="SAM" id="SignalP"/>
    </source>
</evidence>
<proteinExistence type="predicted"/>
<feature type="signal peptide" evidence="1">
    <location>
        <begin position="1"/>
        <end position="17"/>
    </location>
</feature>